<dbReference type="PANTHER" id="PTHR12151">
    <property type="entry name" value="ELECTRON TRANSPORT PROTIN SCO1/SENC FAMILY MEMBER"/>
    <property type="match status" value="1"/>
</dbReference>
<keyword evidence="7" id="KW-1185">Reference proteome</keyword>
<feature type="binding site" evidence="3">
    <location>
        <position position="73"/>
    </location>
    <ligand>
        <name>Cu cation</name>
        <dbReference type="ChEBI" id="CHEBI:23378"/>
    </ligand>
</feature>
<evidence type="ECO:0000256" key="1">
    <source>
        <dbReference type="ARBA" id="ARBA00010996"/>
    </source>
</evidence>
<evidence type="ECO:0000313" key="7">
    <source>
        <dbReference type="Proteomes" id="UP000001916"/>
    </source>
</evidence>
<name>D7BET9_ALLS1</name>
<dbReference type="AlphaFoldDB" id="D7BET9"/>
<evidence type="ECO:0000256" key="3">
    <source>
        <dbReference type="PIRSR" id="PIRSR603782-1"/>
    </source>
</evidence>
<dbReference type="InterPro" id="IPR013766">
    <property type="entry name" value="Thioredoxin_domain"/>
</dbReference>
<dbReference type="InterPro" id="IPR036249">
    <property type="entry name" value="Thioredoxin-like_sf"/>
</dbReference>
<dbReference type="CDD" id="cd02968">
    <property type="entry name" value="SCO"/>
    <property type="match status" value="1"/>
</dbReference>
<dbReference type="GO" id="GO:0046872">
    <property type="term" value="F:metal ion binding"/>
    <property type="evidence" value="ECO:0007669"/>
    <property type="project" value="UniProtKB-KW"/>
</dbReference>
<dbReference type="Proteomes" id="UP000001916">
    <property type="component" value="Chromosome"/>
</dbReference>
<feature type="binding site" evidence="3">
    <location>
        <position position="156"/>
    </location>
    <ligand>
        <name>Cu cation</name>
        <dbReference type="ChEBI" id="CHEBI:23378"/>
    </ligand>
</feature>
<dbReference type="InterPro" id="IPR003782">
    <property type="entry name" value="SCO1/SenC"/>
</dbReference>
<reference evidence="6 7" key="1">
    <citation type="journal article" date="2010" name="Stand. Genomic Sci.">
        <title>Complete genome sequence of Meiothermus silvanus type strain (VI-R2).</title>
        <authorList>
            <person name="Sikorski J."/>
            <person name="Tindall B.J."/>
            <person name="Lowry S."/>
            <person name="Lucas S."/>
            <person name="Nolan M."/>
            <person name="Copeland A."/>
            <person name="Glavina Del Rio T."/>
            <person name="Tice H."/>
            <person name="Cheng J.F."/>
            <person name="Han C."/>
            <person name="Pitluck S."/>
            <person name="Liolios K."/>
            <person name="Ivanova N."/>
            <person name="Mavromatis K."/>
            <person name="Mikhailova N."/>
            <person name="Pati A."/>
            <person name="Goodwin L."/>
            <person name="Chen A."/>
            <person name="Palaniappan K."/>
            <person name="Land M."/>
            <person name="Hauser L."/>
            <person name="Chang Y.J."/>
            <person name="Jeffries C.D."/>
            <person name="Rohde M."/>
            <person name="Goker M."/>
            <person name="Woyke T."/>
            <person name="Bristow J."/>
            <person name="Eisen J.A."/>
            <person name="Markowitz V."/>
            <person name="Hugenholtz P."/>
            <person name="Kyrpides N.C."/>
            <person name="Klenk H.P."/>
            <person name="Lapidus A."/>
        </authorList>
    </citation>
    <scope>NUCLEOTIDE SEQUENCE [LARGE SCALE GENOMIC DNA]</scope>
    <source>
        <strain evidence="7">ATCC 700542 / DSM 9946 / VI-R2</strain>
    </source>
</reference>
<dbReference type="KEGG" id="msv:Mesil_1399"/>
<evidence type="ECO:0000256" key="2">
    <source>
        <dbReference type="ARBA" id="ARBA00023008"/>
    </source>
</evidence>
<dbReference type="EMBL" id="CP002042">
    <property type="protein sequence ID" value="ADH63292.1"/>
    <property type="molecule type" value="Genomic_DNA"/>
</dbReference>
<dbReference type="OrthoDB" id="26138at2"/>
<feature type="binding site" evidence="3">
    <location>
        <position position="77"/>
    </location>
    <ligand>
        <name>Cu cation</name>
        <dbReference type="ChEBI" id="CHEBI:23378"/>
    </ligand>
</feature>
<dbReference type="Gene3D" id="3.40.30.10">
    <property type="entry name" value="Glutaredoxin"/>
    <property type="match status" value="1"/>
</dbReference>
<evidence type="ECO:0000259" key="5">
    <source>
        <dbReference type="PROSITE" id="PS51352"/>
    </source>
</evidence>
<dbReference type="PROSITE" id="PS51352">
    <property type="entry name" value="THIOREDOXIN_2"/>
    <property type="match status" value="1"/>
</dbReference>
<protein>
    <submittedName>
        <fullName evidence="6">Electron transport protein SCO1/SenC</fullName>
    </submittedName>
</protein>
<dbReference type="PANTHER" id="PTHR12151:SF25">
    <property type="entry name" value="LINALOOL DEHYDRATASE_ISOMERASE DOMAIN-CONTAINING PROTEIN"/>
    <property type="match status" value="1"/>
</dbReference>
<keyword evidence="4" id="KW-1015">Disulfide bond</keyword>
<keyword evidence="3" id="KW-0479">Metal-binding</keyword>
<feature type="domain" description="Thioredoxin" evidence="5">
    <location>
        <begin position="36"/>
        <end position="193"/>
    </location>
</feature>
<feature type="disulfide bond" description="Redox-active" evidence="4">
    <location>
        <begin position="73"/>
        <end position="77"/>
    </location>
</feature>
<dbReference type="HOGENOM" id="CLU_050131_3_0_0"/>
<sequence length="195" mass="20767">MDFVRKIYGVLLVVGGVGLAHGTHYLPASGPGVKVFQPAKSLPLIELQDTLAKAVSFPPKGTAWAIYLGYTACPDACPVTLERLRQAYARLGSPKTVRLGFVSLDPANDTPAVMGRYLRGFLPVEGFTGKPEAVARLAAALEVRYNPGPGGTRLYHTDAIALLDEKGGLVRMIFGASRLSAATLAEELKHLVNLP</sequence>
<accession>D7BET9</accession>
<dbReference type="eggNOG" id="COG1999">
    <property type="taxonomic scope" value="Bacteria"/>
</dbReference>
<proteinExistence type="inferred from homology"/>
<dbReference type="SUPFAM" id="SSF52833">
    <property type="entry name" value="Thioredoxin-like"/>
    <property type="match status" value="1"/>
</dbReference>
<organism evidence="6 7">
    <name type="scientific">Allomeiothermus silvanus (strain ATCC 700542 / DSM 9946 / NBRC 106475 / NCIMB 13440 / VI-R2)</name>
    <name type="common">Thermus silvanus</name>
    <dbReference type="NCBI Taxonomy" id="526227"/>
    <lineage>
        <taxon>Bacteria</taxon>
        <taxon>Thermotogati</taxon>
        <taxon>Deinococcota</taxon>
        <taxon>Deinococci</taxon>
        <taxon>Thermales</taxon>
        <taxon>Thermaceae</taxon>
        <taxon>Allomeiothermus</taxon>
    </lineage>
</organism>
<evidence type="ECO:0000256" key="4">
    <source>
        <dbReference type="PIRSR" id="PIRSR603782-2"/>
    </source>
</evidence>
<dbReference type="STRING" id="526227.Mesil_1399"/>
<gene>
    <name evidence="6" type="ordered locus">Mesil_1399</name>
</gene>
<comment type="similarity">
    <text evidence="1">Belongs to the SCO1/2 family.</text>
</comment>
<evidence type="ECO:0000313" key="6">
    <source>
        <dbReference type="EMBL" id="ADH63292.1"/>
    </source>
</evidence>
<dbReference type="Pfam" id="PF02630">
    <property type="entry name" value="SCO1-SenC"/>
    <property type="match status" value="1"/>
</dbReference>
<keyword evidence="2 3" id="KW-0186">Copper</keyword>